<dbReference type="Gene3D" id="3.40.50.300">
    <property type="entry name" value="P-loop containing nucleotide triphosphate hydrolases"/>
    <property type="match status" value="1"/>
</dbReference>
<dbReference type="InterPro" id="IPR035897">
    <property type="entry name" value="Toll_tir_struct_dom_sf"/>
</dbReference>
<dbReference type="PANTHER" id="PTHR11017">
    <property type="entry name" value="LEUCINE-RICH REPEAT-CONTAINING PROTEIN"/>
    <property type="match status" value="1"/>
</dbReference>
<dbReference type="Pfam" id="PF20160">
    <property type="entry name" value="C-JID"/>
    <property type="match status" value="1"/>
</dbReference>
<dbReference type="PRINTS" id="PR00364">
    <property type="entry name" value="DISEASERSIST"/>
</dbReference>
<evidence type="ECO:0000256" key="3">
    <source>
        <dbReference type="ARBA" id="ARBA00022737"/>
    </source>
</evidence>
<dbReference type="FunFam" id="3.40.50.10140:FF:000007">
    <property type="entry name" value="Disease resistance protein (TIR-NBS-LRR class)"/>
    <property type="match status" value="1"/>
</dbReference>
<dbReference type="InterPro" id="IPR000157">
    <property type="entry name" value="TIR_dom"/>
</dbReference>
<dbReference type="GO" id="GO:0007165">
    <property type="term" value="P:signal transduction"/>
    <property type="evidence" value="ECO:0007669"/>
    <property type="project" value="InterPro"/>
</dbReference>
<evidence type="ECO:0000256" key="7">
    <source>
        <dbReference type="ARBA" id="ARBA00047304"/>
    </source>
</evidence>
<dbReference type="Pfam" id="PF00931">
    <property type="entry name" value="NB-ARC"/>
    <property type="match status" value="1"/>
</dbReference>
<sequence>MATQQWKHHVFISFRGEDTRCNFVCHLYDAISRKGLNTFVDNQLRRGEEINTALLQAIHYSKVAIIIFSRKYASSSWCLDELLKIIECHETHNQIVIPVFYRVDPSDVRKQTGSFKKSFEKHGKNPRNNRKIQEWKDALTKASQHIWVGEDNKLIDQIVRVVSEKLKHLYPCTLEDFVGMDSKISQVKKLLATGSSDVRVLGVWRMGGIGKTAIAEAIFYQVSSQFEGRCFVRNVREASEKGGIQQLLKQLISELLEERDVKIYTTTLGPGLFYVERLKSKRVFVVFDDVSDRSQLETLIGNRCWFGAGSNIIVTSRDKQIFKGITDNIYEVEALSNTESHQLFVWNAFKEKQPLQDHIPLIDSFVKYARGNPLAIKVLGSYACGNGVELWKEALTKLSNCPNKDIYNVLKLSYDGLDREEQAIFLHIACFFKGENVNQAKRIFKSCGLSANIAVSRLVGKSLVTISEYDKLDMHDLLQEMGREIVRQESNDPRCRSRLWDAEKIRSVFEENEGTEAIEIQSIVLNTSQIRDDIVLDPNVLKGMPNLKFLRFYTSWGERSKLLLTRGLHFLPSGLRYLYWDKYPLEYLPTDFDAKELLVLDLPNSNIKHILKEVKITRIDMEGCQNLKSVPNNVHLQCLEILNLKGCSSLKIFPEISTNLRKLCVGGTAIKEVHSSSIEGLCRLQELDMRSCEKLESLPSNICKLQALQQLHLESCSSLKKFPEILEPMYNLRTVNLSFSAIEAIPSSIDNMKGLESLGLGNCLNLACFPESFGNLMRRIADFGLNNFEEIPASIKQLSLLESLRLDICPKLRSLPQLPTSLCRLTAVDCESLKTLLAFKQPIFNGGQMDFSGCLKLEEKEFVVQTQDVYLCYPGSRITEWFRHQTTRDIIRIKLPSNWFFNRRFFGFAFCVVLNYRHTPVDMEFVNFECYFEDIHNPTIRFTYQTNFNLSGLSCCPLMQQRVLVWCWPDFNVWISERRQLFSLHCINMASFKFFVTGNGKIKRCGLKKCGISPLFVQVDEGYCGIAPLYMQVDEGYVQGDDDNKDDADENAYWMLESLLSRKMSTKMEMKLQKKDKDHNEDMNLEDTDDDMISEDDEDEFFEIEDELSEVNDELSETASTSD</sequence>
<dbReference type="EMBL" id="JAIWQS010000007">
    <property type="protein sequence ID" value="KAJ8759930.1"/>
    <property type="molecule type" value="Genomic_DNA"/>
</dbReference>
<dbReference type="AlphaFoldDB" id="A0AAV8T118"/>
<evidence type="ECO:0000256" key="1">
    <source>
        <dbReference type="ARBA" id="ARBA00011982"/>
    </source>
</evidence>
<dbReference type="SUPFAM" id="SSF52058">
    <property type="entry name" value="L domain-like"/>
    <property type="match status" value="1"/>
</dbReference>
<protein>
    <recommendedName>
        <fullName evidence="1">ADP-ribosyl cyclase/cyclic ADP-ribose hydrolase</fullName>
        <ecNumber evidence="1">3.2.2.6</ecNumber>
    </recommendedName>
</protein>
<dbReference type="InterPro" id="IPR042197">
    <property type="entry name" value="Apaf_helical"/>
</dbReference>
<proteinExistence type="predicted"/>
<dbReference type="Gene3D" id="3.40.50.10140">
    <property type="entry name" value="Toll/interleukin-1 receptor homology (TIR) domain"/>
    <property type="match status" value="1"/>
</dbReference>
<dbReference type="GO" id="GO:0043531">
    <property type="term" value="F:ADP binding"/>
    <property type="evidence" value="ECO:0007669"/>
    <property type="project" value="InterPro"/>
</dbReference>
<dbReference type="InterPro" id="IPR002182">
    <property type="entry name" value="NB-ARC"/>
</dbReference>
<organism evidence="10 11">
    <name type="scientific">Erythroxylum novogranatense</name>
    <dbReference type="NCBI Taxonomy" id="1862640"/>
    <lineage>
        <taxon>Eukaryota</taxon>
        <taxon>Viridiplantae</taxon>
        <taxon>Streptophyta</taxon>
        <taxon>Embryophyta</taxon>
        <taxon>Tracheophyta</taxon>
        <taxon>Spermatophyta</taxon>
        <taxon>Magnoliopsida</taxon>
        <taxon>eudicotyledons</taxon>
        <taxon>Gunneridae</taxon>
        <taxon>Pentapetalae</taxon>
        <taxon>rosids</taxon>
        <taxon>fabids</taxon>
        <taxon>Malpighiales</taxon>
        <taxon>Erythroxylaceae</taxon>
        <taxon>Erythroxylum</taxon>
    </lineage>
</organism>
<dbReference type="GO" id="GO:0006952">
    <property type="term" value="P:defense response"/>
    <property type="evidence" value="ECO:0007669"/>
    <property type="project" value="UniProtKB-KW"/>
</dbReference>
<feature type="region of interest" description="Disordered" evidence="8">
    <location>
        <begin position="1070"/>
        <end position="1098"/>
    </location>
</feature>
<dbReference type="InterPro" id="IPR032675">
    <property type="entry name" value="LRR_dom_sf"/>
</dbReference>
<keyword evidence="4" id="KW-0378">Hydrolase</keyword>
<dbReference type="Gene3D" id="3.80.10.10">
    <property type="entry name" value="Ribonuclease Inhibitor"/>
    <property type="match status" value="2"/>
</dbReference>
<dbReference type="InterPro" id="IPR036390">
    <property type="entry name" value="WH_DNA-bd_sf"/>
</dbReference>
<keyword evidence="2" id="KW-0433">Leucine-rich repeat</keyword>
<dbReference type="InterPro" id="IPR044974">
    <property type="entry name" value="Disease_R_plants"/>
</dbReference>
<dbReference type="PROSITE" id="PS50104">
    <property type="entry name" value="TIR"/>
    <property type="match status" value="1"/>
</dbReference>
<dbReference type="EC" id="3.2.2.6" evidence="1"/>
<evidence type="ECO:0000256" key="4">
    <source>
        <dbReference type="ARBA" id="ARBA00022801"/>
    </source>
</evidence>
<keyword evidence="11" id="KW-1185">Reference proteome</keyword>
<gene>
    <name evidence="10" type="ORF">K2173_010076</name>
</gene>
<keyword evidence="6" id="KW-0520">NAD</keyword>
<comment type="catalytic activity">
    <reaction evidence="7">
        <text>NAD(+) + H2O = ADP-D-ribose + nicotinamide + H(+)</text>
        <dbReference type="Rhea" id="RHEA:16301"/>
        <dbReference type="ChEBI" id="CHEBI:15377"/>
        <dbReference type="ChEBI" id="CHEBI:15378"/>
        <dbReference type="ChEBI" id="CHEBI:17154"/>
        <dbReference type="ChEBI" id="CHEBI:57540"/>
        <dbReference type="ChEBI" id="CHEBI:57967"/>
        <dbReference type="EC" id="3.2.2.6"/>
    </reaction>
    <physiologicalReaction direction="left-to-right" evidence="7">
        <dbReference type="Rhea" id="RHEA:16302"/>
    </physiologicalReaction>
</comment>
<dbReference type="SUPFAM" id="SSF52540">
    <property type="entry name" value="P-loop containing nucleoside triphosphate hydrolases"/>
    <property type="match status" value="1"/>
</dbReference>
<evidence type="ECO:0000313" key="11">
    <source>
        <dbReference type="Proteomes" id="UP001159364"/>
    </source>
</evidence>
<evidence type="ECO:0000259" key="9">
    <source>
        <dbReference type="PROSITE" id="PS50104"/>
    </source>
</evidence>
<dbReference type="GO" id="GO:0061809">
    <property type="term" value="F:NAD+ nucleosidase activity, cyclic ADP-ribose generating"/>
    <property type="evidence" value="ECO:0007669"/>
    <property type="project" value="UniProtKB-EC"/>
</dbReference>
<accession>A0AAV8T118</accession>
<dbReference type="InterPro" id="IPR045344">
    <property type="entry name" value="C-JID"/>
</dbReference>
<feature type="compositionally biased region" description="Acidic residues" evidence="8">
    <location>
        <begin position="1083"/>
        <end position="1098"/>
    </location>
</feature>
<evidence type="ECO:0000256" key="8">
    <source>
        <dbReference type="SAM" id="MobiDB-lite"/>
    </source>
</evidence>
<dbReference type="Pfam" id="PF23282">
    <property type="entry name" value="WHD_ROQ1"/>
    <property type="match status" value="1"/>
</dbReference>
<evidence type="ECO:0000256" key="6">
    <source>
        <dbReference type="ARBA" id="ARBA00023027"/>
    </source>
</evidence>
<dbReference type="Gene3D" id="1.10.8.430">
    <property type="entry name" value="Helical domain of apoptotic protease-activating factors"/>
    <property type="match status" value="1"/>
</dbReference>
<reference evidence="10 11" key="1">
    <citation type="submission" date="2021-09" db="EMBL/GenBank/DDBJ databases">
        <title>Genomic insights and catalytic innovation underlie evolution of tropane alkaloids biosynthesis.</title>
        <authorList>
            <person name="Wang Y.-J."/>
            <person name="Tian T."/>
            <person name="Huang J.-P."/>
            <person name="Huang S.-X."/>
        </authorList>
    </citation>
    <scope>NUCLEOTIDE SEQUENCE [LARGE SCALE GENOMIC DNA]</scope>
    <source>
        <strain evidence="10">KIB-2018</strain>
        <tissue evidence="10">Leaf</tissue>
    </source>
</reference>
<comment type="caution">
    <text evidence="10">The sequence shown here is derived from an EMBL/GenBank/DDBJ whole genome shotgun (WGS) entry which is preliminary data.</text>
</comment>
<feature type="compositionally biased region" description="Basic and acidic residues" evidence="8">
    <location>
        <begin position="1070"/>
        <end position="1082"/>
    </location>
</feature>
<evidence type="ECO:0000313" key="10">
    <source>
        <dbReference type="EMBL" id="KAJ8759930.1"/>
    </source>
</evidence>
<dbReference type="PANTHER" id="PTHR11017:SF530">
    <property type="entry name" value="ADP-RIBOSYL CYCLASE_CYCLIC ADP-RIBOSE HYDROLASE"/>
    <property type="match status" value="1"/>
</dbReference>
<dbReference type="Pfam" id="PF01582">
    <property type="entry name" value="TIR"/>
    <property type="match status" value="1"/>
</dbReference>
<keyword evidence="3" id="KW-0677">Repeat</keyword>
<feature type="domain" description="TIR" evidence="9">
    <location>
        <begin position="6"/>
        <end position="166"/>
    </location>
</feature>
<evidence type="ECO:0000256" key="5">
    <source>
        <dbReference type="ARBA" id="ARBA00022821"/>
    </source>
</evidence>
<keyword evidence="5" id="KW-0611">Plant defense</keyword>
<dbReference type="SMART" id="SM00255">
    <property type="entry name" value="TIR"/>
    <property type="match status" value="1"/>
</dbReference>
<name>A0AAV8T118_9ROSI</name>
<dbReference type="InterPro" id="IPR058192">
    <property type="entry name" value="WHD_ROQ1-like"/>
</dbReference>
<evidence type="ECO:0000256" key="2">
    <source>
        <dbReference type="ARBA" id="ARBA00022614"/>
    </source>
</evidence>
<dbReference type="Proteomes" id="UP001159364">
    <property type="component" value="Linkage Group LG07"/>
</dbReference>
<dbReference type="SUPFAM" id="SSF46785">
    <property type="entry name" value="Winged helix' DNA-binding domain"/>
    <property type="match status" value="1"/>
</dbReference>
<dbReference type="InterPro" id="IPR027417">
    <property type="entry name" value="P-loop_NTPase"/>
</dbReference>
<dbReference type="SUPFAM" id="SSF52200">
    <property type="entry name" value="Toll/Interleukin receptor TIR domain"/>
    <property type="match status" value="1"/>
</dbReference>